<proteinExistence type="predicted"/>
<name>A0AAV1FCG9_XYRNO</name>
<dbReference type="AlphaFoldDB" id="A0AAV1FCG9"/>
<dbReference type="Proteomes" id="UP001178508">
    <property type="component" value="Chromosome 6"/>
</dbReference>
<gene>
    <name evidence="1" type="ORF">XNOV1_A018949</name>
</gene>
<organism evidence="1 2">
    <name type="scientific">Xyrichtys novacula</name>
    <name type="common">Pearly razorfish</name>
    <name type="synonym">Hemipteronotus novacula</name>
    <dbReference type="NCBI Taxonomy" id="13765"/>
    <lineage>
        <taxon>Eukaryota</taxon>
        <taxon>Metazoa</taxon>
        <taxon>Chordata</taxon>
        <taxon>Craniata</taxon>
        <taxon>Vertebrata</taxon>
        <taxon>Euteleostomi</taxon>
        <taxon>Actinopterygii</taxon>
        <taxon>Neopterygii</taxon>
        <taxon>Teleostei</taxon>
        <taxon>Neoteleostei</taxon>
        <taxon>Acanthomorphata</taxon>
        <taxon>Eupercaria</taxon>
        <taxon>Labriformes</taxon>
        <taxon>Labridae</taxon>
        <taxon>Xyrichtys</taxon>
    </lineage>
</organism>
<reference evidence="1" key="1">
    <citation type="submission" date="2023-08" db="EMBL/GenBank/DDBJ databases">
        <authorList>
            <person name="Alioto T."/>
            <person name="Alioto T."/>
            <person name="Gomez Garrido J."/>
        </authorList>
    </citation>
    <scope>NUCLEOTIDE SEQUENCE</scope>
</reference>
<protein>
    <submittedName>
        <fullName evidence="1">Uncharacterized protein</fullName>
    </submittedName>
</protein>
<accession>A0AAV1FCG9</accession>
<evidence type="ECO:0000313" key="2">
    <source>
        <dbReference type="Proteomes" id="UP001178508"/>
    </source>
</evidence>
<evidence type="ECO:0000313" key="1">
    <source>
        <dbReference type="EMBL" id="CAJ1058743.1"/>
    </source>
</evidence>
<keyword evidence="2" id="KW-1185">Reference proteome</keyword>
<sequence length="103" mass="11719">MKTATSSKPLCVCLKLRCHVSGGCHSSRVVCKRIENREDARGGVTSHFQWERQCGETVTEPGETNMRHVGPQRRIFTGSNILYSWVTIFSLKPLRGIYDRSMF</sequence>
<dbReference type="EMBL" id="OY660869">
    <property type="protein sequence ID" value="CAJ1058743.1"/>
    <property type="molecule type" value="Genomic_DNA"/>
</dbReference>